<sequence>CSRGRHRRHTPGRGHSRPRQRMTCCSCRYSSASGQGLGEDSAGGLPLKVSLAPDPRRRERDVQRIVPSSGDPCFSLPVGTRWQVYCDLDGVLADFDRGVVERTGSEPNAFRRRGKMWTTLAPPSTSEFFASLHWMQGGDQLWTYLSTLNPAILTGSPQGSHRHWAAPQKRRWCEKKLQIPADRVLVVDASDKALFSHPGAVLVDDRKEYREGWEARGGIFVHYTSAKDSIARVRGALAELCVRGALPPVWPASPKTASPKRPLGTACWEFAEDEVLSERPSQRTRLH</sequence>
<dbReference type="InterPro" id="IPR023214">
    <property type="entry name" value="HAD_sf"/>
</dbReference>
<gene>
    <name evidence="2" type="ORF">PGLA1383_LOCUS38798</name>
</gene>
<dbReference type="OrthoDB" id="2274644at2759"/>
<keyword evidence="3" id="KW-1185">Reference proteome</keyword>
<dbReference type="InterPro" id="IPR036412">
    <property type="entry name" value="HAD-like_sf"/>
</dbReference>
<protein>
    <submittedName>
        <fullName evidence="2">Uncharacterized protein</fullName>
    </submittedName>
</protein>
<reference evidence="2" key="1">
    <citation type="submission" date="2021-02" db="EMBL/GenBank/DDBJ databases">
        <authorList>
            <person name="Dougan E. K."/>
            <person name="Rhodes N."/>
            <person name="Thang M."/>
            <person name="Chan C."/>
        </authorList>
    </citation>
    <scope>NUCLEOTIDE SEQUENCE</scope>
</reference>
<feature type="non-terminal residue" evidence="2">
    <location>
        <position position="287"/>
    </location>
</feature>
<dbReference type="AlphaFoldDB" id="A0A813GEI2"/>
<dbReference type="Proteomes" id="UP000654075">
    <property type="component" value="Unassembled WGS sequence"/>
</dbReference>
<organism evidence="2 3">
    <name type="scientific">Polarella glacialis</name>
    <name type="common">Dinoflagellate</name>
    <dbReference type="NCBI Taxonomy" id="89957"/>
    <lineage>
        <taxon>Eukaryota</taxon>
        <taxon>Sar</taxon>
        <taxon>Alveolata</taxon>
        <taxon>Dinophyceae</taxon>
        <taxon>Suessiales</taxon>
        <taxon>Suessiaceae</taxon>
        <taxon>Polarella</taxon>
    </lineage>
</organism>
<comment type="caution">
    <text evidence="2">The sequence shown here is derived from an EMBL/GenBank/DDBJ whole genome shotgun (WGS) entry which is preliminary data.</text>
</comment>
<dbReference type="SUPFAM" id="SSF56784">
    <property type="entry name" value="HAD-like"/>
    <property type="match status" value="1"/>
</dbReference>
<evidence type="ECO:0000256" key="1">
    <source>
        <dbReference type="SAM" id="MobiDB-lite"/>
    </source>
</evidence>
<name>A0A813GEI2_POLGL</name>
<evidence type="ECO:0000313" key="2">
    <source>
        <dbReference type="EMBL" id="CAE8621277.1"/>
    </source>
</evidence>
<evidence type="ECO:0000313" key="3">
    <source>
        <dbReference type="Proteomes" id="UP000654075"/>
    </source>
</evidence>
<proteinExistence type="predicted"/>
<feature type="region of interest" description="Disordered" evidence="1">
    <location>
        <begin position="1"/>
        <end position="20"/>
    </location>
</feature>
<dbReference type="EMBL" id="CAJNNV010027693">
    <property type="protein sequence ID" value="CAE8621277.1"/>
    <property type="molecule type" value="Genomic_DNA"/>
</dbReference>
<accession>A0A813GEI2</accession>
<dbReference type="Gene3D" id="3.40.50.1000">
    <property type="entry name" value="HAD superfamily/HAD-like"/>
    <property type="match status" value="1"/>
</dbReference>